<reference evidence="5 6" key="1">
    <citation type="journal article" date="2014" name="Appl. Microbiol. Biotechnol.">
        <title>Transformable facultative thermophile Geobacillus stearothermophilus NUB3621 as a host strain for metabolic engineering.</title>
        <authorList>
            <person name="Blanchard K."/>
            <person name="Robic S."/>
            <person name="Matsumura I."/>
        </authorList>
    </citation>
    <scope>NUCLEOTIDE SEQUENCE [LARGE SCALE GENOMIC DNA]</scope>
    <source>
        <strain evidence="5 6">NUB3621</strain>
    </source>
</reference>
<keyword evidence="3" id="KW-0472">Membrane</keyword>
<accession>A0ABC9VEU8</accession>
<evidence type="ECO:0000256" key="2">
    <source>
        <dbReference type="ARBA" id="ARBA00007400"/>
    </source>
</evidence>
<feature type="domain" description="Acyltransferase 3" evidence="4">
    <location>
        <begin position="6"/>
        <end position="306"/>
    </location>
</feature>
<dbReference type="AlphaFoldDB" id="A0ABC9VEU8"/>
<proteinExistence type="inferred from homology"/>
<dbReference type="PANTHER" id="PTHR37312:SF1">
    <property type="entry name" value="MEMBRANE-BOUND ACYLTRANSFERASE YKRP-RELATED"/>
    <property type="match status" value="1"/>
</dbReference>
<feature type="transmembrane region" description="Helical" evidence="3">
    <location>
        <begin position="107"/>
        <end position="125"/>
    </location>
</feature>
<organism evidence="5 6">
    <name type="scientific">Parageobacillus genomosp. 1</name>
    <dbReference type="NCBI Taxonomy" id="1295642"/>
    <lineage>
        <taxon>Bacteria</taxon>
        <taxon>Bacillati</taxon>
        <taxon>Bacillota</taxon>
        <taxon>Bacilli</taxon>
        <taxon>Bacillales</taxon>
        <taxon>Anoxybacillaceae</taxon>
        <taxon>Parageobacillus</taxon>
    </lineage>
</organism>
<dbReference type="InterPro" id="IPR002656">
    <property type="entry name" value="Acyl_transf_3_dom"/>
</dbReference>
<dbReference type="PANTHER" id="PTHR37312">
    <property type="entry name" value="MEMBRANE-BOUND ACYLTRANSFERASE YKRP-RELATED"/>
    <property type="match status" value="1"/>
</dbReference>
<keyword evidence="5" id="KW-0012">Acyltransferase</keyword>
<feature type="transmembrane region" description="Helical" evidence="3">
    <location>
        <begin position="155"/>
        <end position="172"/>
    </location>
</feature>
<dbReference type="RefSeq" id="WP_043905016.1">
    <property type="nucleotide sequence ID" value="NZ_CM002692.1"/>
</dbReference>
<keyword evidence="3" id="KW-1133">Transmembrane helix</keyword>
<dbReference type="GO" id="GO:0016746">
    <property type="term" value="F:acyltransferase activity"/>
    <property type="evidence" value="ECO:0007669"/>
    <property type="project" value="UniProtKB-KW"/>
</dbReference>
<keyword evidence="6" id="KW-1185">Reference proteome</keyword>
<comment type="similarity">
    <text evidence="2">Belongs to the acyltransferase 3 family.</text>
</comment>
<evidence type="ECO:0000259" key="4">
    <source>
        <dbReference type="Pfam" id="PF01757"/>
    </source>
</evidence>
<evidence type="ECO:0000313" key="5">
    <source>
        <dbReference type="EMBL" id="EZP76949.1"/>
    </source>
</evidence>
<keyword evidence="3" id="KW-0812">Transmembrane</keyword>
<dbReference type="EMBL" id="AOTZ01000005">
    <property type="protein sequence ID" value="EZP76949.1"/>
    <property type="molecule type" value="Genomic_DNA"/>
</dbReference>
<name>A0ABC9VEU8_9BACL</name>
<dbReference type="Pfam" id="PF01757">
    <property type="entry name" value="Acyl_transf_3"/>
    <property type="match status" value="1"/>
</dbReference>
<comment type="caution">
    <text evidence="5">The sequence shown here is derived from an EMBL/GenBank/DDBJ whole genome shotgun (WGS) entry which is preliminary data.</text>
</comment>
<feature type="transmembrane region" description="Helical" evidence="3">
    <location>
        <begin position="256"/>
        <end position="277"/>
    </location>
</feature>
<sequence length="331" mass="38981">MSERDYYFDNAKCVLMLLVVFGHFLRPYIDNVLWVHSLYVWIFFFHMPAFIFISGYFAKKFHQQGYFKKITKKLLVPYLIFQLLYSIYYFFLYEEDSLEFDLLTPHWGLWFLISLFSWNLLLWVFAKIPKSISLSLALLLGVGAGMLDAEKWLSLSRTFTFFPFFLLGFFLEKSEIERLFTRRSRLFSIAALITMFVLIHYGFPDLPQEWLYGSKSYDTLGVPEKVGVVRRLMIYGASTLMMISFLALIPNQRYSFSVFGTRTFYVYVLHGFILKYLHETKFPDFIMSVHGYPLLLGLSVLIVLLLGSKPIVQITRPLLELRLPKRKQAVS</sequence>
<keyword evidence="5" id="KW-0808">Transferase</keyword>
<dbReference type="InterPro" id="IPR052734">
    <property type="entry name" value="Nod_factor_acetyltransferase"/>
</dbReference>
<feature type="transmembrane region" description="Helical" evidence="3">
    <location>
        <begin position="74"/>
        <end position="92"/>
    </location>
</feature>
<comment type="subcellular location">
    <subcellularLocation>
        <location evidence="1">Membrane</location>
    </subcellularLocation>
</comment>
<dbReference type="Proteomes" id="UP000023566">
    <property type="component" value="Chromosome"/>
</dbReference>
<evidence type="ECO:0000256" key="3">
    <source>
        <dbReference type="SAM" id="Phobius"/>
    </source>
</evidence>
<feature type="transmembrane region" description="Helical" evidence="3">
    <location>
        <begin position="38"/>
        <end position="58"/>
    </location>
</feature>
<feature type="transmembrane region" description="Helical" evidence="3">
    <location>
        <begin position="132"/>
        <end position="149"/>
    </location>
</feature>
<feature type="transmembrane region" description="Helical" evidence="3">
    <location>
        <begin position="232"/>
        <end position="249"/>
    </location>
</feature>
<evidence type="ECO:0000256" key="1">
    <source>
        <dbReference type="ARBA" id="ARBA00004370"/>
    </source>
</evidence>
<feature type="transmembrane region" description="Helical" evidence="3">
    <location>
        <begin position="289"/>
        <end position="307"/>
    </location>
</feature>
<gene>
    <name evidence="5" type="ORF">H839_10143</name>
</gene>
<protein>
    <submittedName>
        <fullName evidence="5">Acyltransferase 3</fullName>
    </submittedName>
</protein>
<evidence type="ECO:0000313" key="6">
    <source>
        <dbReference type="Proteomes" id="UP000023566"/>
    </source>
</evidence>
<feature type="transmembrane region" description="Helical" evidence="3">
    <location>
        <begin position="184"/>
        <end position="203"/>
    </location>
</feature>